<dbReference type="CDD" id="cd03811">
    <property type="entry name" value="GT4_GT28_WabH-like"/>
    <property type="match status" value="1"/>
</dbReference>
<dbReference type="KEGG" id="shyd:CJD35_06660"/>
<proteinExistence type="predicted"/>
<dbReference type="AlphaFoldDB" id="A0A249MS50"/>
<dbReference type="Pfam" id="PF13439">
    <property type="entry name" value="Glyco_transf_4"/>
    <property type="match status" value="1"/>
</dbReference>
<keyword evidence="2" id="KW-0808">Transferase</keyword>
<name>A0A249MS50_SPHXE</name>
<dbReference type="RefSeq" id="WP_017181752.1">
    <property type="nucleotide sequence ID" value="NZ_CP022745.1"/>
</dbReference>
<evidence type="ECO:0000313" key="3">
    <source>
        <dbReference type="Proteomes" id="UP000217141"/>
    </source>
</evidence>
<accession>A0A249MS50</accession>
<gene>
    <name evidence="2" type="ORF">CJD35_06660</name>
</gene>
<organism evidence="2 3">
    <name type="scientific">Sphingobium xenophagum</name>
    <dbReference type="NCBI Taxonomy" id="121428"/>
    <lineage>
        <taxon>Bacteria</taxon>
        <taxon>Pseudomonadati</taxon>
        <taxon>Pseudomonadota</taxon>
        <taxon>Alphaproteobacteria</taxon>
        <taxon>Sphingomonadales</taxon>
        <taxon>Sphingomonadaceae</taxon>
        <taxon>Sphingobium</taxon>
    </lineage>
</organism>
<reference evidence="2 3" key="1">
    <citation type="submission" date="2017-08" db="EMBL/GenBank/DDBJ databases">
        <title>Whole Genome Sequence of Sphingobium hydrophobicum C1: Insights into Adaption to the Electronic-waste Contaminated Sediment.</title>
        <authorList>
            <person name="Song D."/>
            <person name="Chen X."/>
            <person name="Xu M."/>
        </authorList>
    </citation>
    <scope>NUCLEOTIDE SEQUENCE [LARGE SCALE GENOMIC DNA]</scope>
    <source>
        <strain evidence="2 3">C1</strain>
    </source>
</reference>
<evidence type="ECO:0000313" key="2">
    <source>
        <dbReference type="EMBL" id="ASY44158.1"/>
    </source>
</evidence>
<dbReference type="Gene3D" id="3.40.50.2000">
    <property type="entry name" value="Glycogen Phosphorylase B"/>
    <property type="match status" value="2"/>
</dbReference>
<evidence type="ECO:0000259" key="1">
    <source>
        <dbReference type="Pfam" id="PF13439"/>
    </source>
</evidence>
<dbReference type="EMBL" id="CP022745">
    <property type="protein sequence ID" value="ASY44158.1"/>
    <property type="molecule type" value="Genomic_DNA"/>
</dbReference>
<dbReference type="SUPFAM" id="SSF53756">
    <property type="entry name" value="UDP-Glycosyltransferase/glycogen phosphorylase"/>
    <property type="match status" value="1"/>
</dbReference>
<protein>
    <submittedName>
        <fullName evidence="2">Glycosyl transferase</fullName>
    </submittedName>
</protein>
<dbReference type="Proteomes" id="UP000217141">
    <property type="component" value="Chromosome I"/>
</dbReference>
<dbReference type="Pfam" id="PF13692">
    <property type="entry name" value="Glyco_trans_1_4"/>
    <property type="match status" value="1"/>
</dbReference>
<feature type="domain" description="Glycosyltransferase subfamily 4-like N-terminal" evidence="1">
    <location>
        <begin position="13"/>
        <end position="174"/>
    </location>
</feature>
<dbReference type="PANTHER" id="PTHR12526">
    <property type="entry name" value="GLYCOSYLTRANSFERASE"/>
    <property type="match status" value="1"/>
</dbReference>
<dbReference type="GO" id="GO:0016757">
    <property type="term" value="F:glycosyltransferase activity"/>
    <property type="evidence" value="ECO:0007669"/>
    <property type="project" value="UniProtKB-ARBA"/>
</dbReference>
<dbReference type="InterPro" id="IPR028098">
    <property type="entry name" value="Glyco_trans_4-like_N"/>
</dbReference>
<sequence>MHVATFLQDLAGGGAERVAVLLMNGLVARGERVTLILARREGPYLDDLDPAIELVDLGNRRSISSIRPLARWLRSARPDILVSHLTHVNVAAALANRIARAGIPHVAVEHNQMGQNYALLTNRSVKAAYRLARFVYPGISRVVSVSQGVESAVLAFTRGHPHNHQVIHNPVVTDGLVALSGEAPEHRWLTDGAGIPVLLGCGRLHHQKGFDVLISAVRKVLDERPVRLVILGEGPLRPQLEAQLKSLNLDDHVDLAGFSRNPFAMMRAADAFILSSRWEGLPTVLIEALACGANIVATDCPSGPLEVLEGGRFGRLVPVDDSDALAKAIGASLDMPLDRVSAKARAADFTLDRAVDNYMALFAHLRSRGGTSAL</sequence>
<dbReference type="PANTHER" id="PTHR12526:SF638">
    <property type="entry name" value="SPORE COAT PROTEIN SA"/>
    <property type="match status" value="1"/>
</dbReference>